<protein>
    <recommendedName>
        <fullName evidence="3">SIR2-like domain-containing protein</fullName>
    </recommendedName>
</protein>
<dbReference type="Pfam" id="PF13289">
    <property type="entry name" value="SIR2_2"/>
    <property type="match status" value="1"/>
</dbReference>
<dbReference type="SUPFAM" id="SSF52467">
    <property type="entry name" value="DHS-like NAD/FAD-binding domain"/>
    <property type="match status" value="1"/>
</dbReference>
<accession>A0A5E7XUF9</accession>
<gene>
    <name evidence="1" type="ORF">SPHINGO391_210006</name>
</gene>
<evidence type="ECO:0000313" key="1">
    <source>
        <dbReference type="EMBL" id="VVS97876.1"/>
    </source>
</evidence>
<dbReference type="Gene3D" id="3.40.50.1220">
    <property type="entry name" value="TPP-binding domain"/>
    <property type="match status" value="1"/>
</dbReference>
<evidence type="ECO:0000313" key="2">
    <source>
        <dbReference type="Proteomes" id="UP000326857"/>
    </source>
</evidence>
<reference evidence="1 2" key="1">
    <citation type="submission" date="2019-09" db="EMBL/GenBank/DDBJ databases">
        <authorList>
            <person name="Dittami M. S."/>
        </authorList>
    </citation>
    <scope>NUCLEOTIDE SEQUENCE [LARGE SCALE GENOMIC DNA]</scope>
    <source>
        <strain evidence="1">SPHINGO391</strain>
    </source>
</reference>
<name>A0A5E7XUF9_9SPHN</name>
<dbReference type="RefSeq" id="WP_151989695.1">
    <property type="nucleotide sequence ID" value="NZ_LR701514.1"/>
</dbReference>
<organism evidence="1 2">
    <name type="scientific">Sphingomonas aurantiaca</name>
    <dbReference type="NCBI Taxonomy" id="185949"/>
    <lineage>
        <taxon>Bacteria</taxon>
        <taxon>Pseudomonadati</taxon>
        <taxon>Pseudomonadota</taxon>
        <taxon>Alphaproteobacteria</taxon>
        <taxon>Sphingomonadales</taxon>
        <taxon>Sphingomonadaceae</taxon>
        <taxon>Sphingomonas</taxon>
    </lineage>
</organism>
<dbReference type="InterPro" id="IPR029035">
    <property type="entry name" value="DHS-like_NAD/FAD-binding_dom"/>
</dbReference>
<proteinExistence type="predicted"/>
<sequence>MTPTTDQEAIALALDGILNNRLVLIAGAGLSMASPSNLPSAAAIATDAKTEYDARYGNLRPPLPAGIEDQAEQFFARRELGVYLSEFVDPDVFAAKPNAGHVAVADLLLSRGLQAAVTTNVDVLVETAGQSLLGQVFTGIDGTAVAAPPGGAAPMLKIHGCWVQERENTVWAPGQLTAEPVMGRIASSETWLSNALLDKDLLIVGYSTDWDYLNQVIAQTLGAVAPASVLVVDPSTTAEFVAKAPDLAALAGRGTKGAFHLKASGAEFLDALRLTFSKVFIHRAIAKGVPAYQLFAGKAPSDDSLEAPDLDNDTLWQIRRDLLGCKPGRPAKQSMPHDEPALGLTLLQIREAGGMPNGAYWTIGGRNVRVIRGSGSFLHALEGEHRWEMPPIAAPDVVVAVGADDVGLPADLARRPDGSIARGAGPSWMTRAQFEATI</sequence>
<dbReference type="AlphaFoldDB" id="A0A5E7XUF9"/>
<evidence type="ECO:0008006" key="3">
    <source>
        <dbReference type="Google" id="ProtNLM"/>
    </source>
</evidence>
<dbReference type="Proteomes" id="UP000326857">
    <property type="component" value="Unassembled WGS sequence"/>
</dbReference>
<dbReference type="EMBL" id="CABVLI010000014">
    <property type="protein sequence ID" value="VVS97876.1"/>
    <property type="molecule type" value="Genomic_DNA"/>
</dbReference>